<evidence type="ECO:0000313" key="5">
    <source>
        <dbReference type="EMBL" id="KAL0290933.1"/>
    </source>
</evidence>
<dbReference type="Pfam" id="PF23293">
    <property type="entry name" value="zf_ULT1"/>
    <property type="match status" value="1"/>
</dbReference>
<dbReference type="GO" id="GO:0005829">
    <property type="term" value="C:cytosol"/>
    <property type="evidence" value="ECO:0007669"/>
    <property type="project" value="TreeGrafter"/>
</dbReference>
<protein>
    <submittedName>
        <fullName evidence="5">Protein ULTRAPETALA 1</fullName>
    </submittedName>
</protein>
<evidence type="ECO:0000259" key="4">
    <source>
        <dbReference type="PROSITE" id="PS51050"/>
    </source>
</evidence>
<keyword evidence="2" id="KW-0863">Zinc-finger</keyword>
<dbReference type="PANTHER" id="PTHR34053:SF4">
    <property type="entry name" value="PROTEIN ULTRAPETALA 2-LIKE"/>
    <property type="match status" value="1"/>
</dbReference>
<gene>
    <name evidence="5" type="ORF">Scaly_2655200</name>
</gene>
<evidence type="ECO:0000256" key="2">
    <source>
        <dbReference type="ARBA" id="ARBA00022771"/>
    </source>
</evidence>
<accession>A0AAW2JBK0</accession>
<name>A0AAW2JBK0_9LAMI</name>
<dbReference type="EMBL" id="JACGWM010001613">
    <property type="protein sequence ID" value="KAL0290933.1"/>
    <property type="molecule type" value="Genomic_DNA"/>
</dbReference>
<evidence type="ECO:0000256" key="1">
    <source>
        <dbReference type="ARBA" id="ARBA00022723"/>
    </source>
</evidence>
<dbReference type="Pfam" id="PF23292">
    <property type="entry name" value="SAND_ULT1"/>
    <property type="match status" value="1"/>
</dbReference>
<dbReference type="InterPro" id="IPR020533">
    <property type="entry name" value="Developmental_reg_ULTRAPETALA"/>
</dbReference>
<evidence type="ECO:0000256" key="3">
    <source>
        <dbReference type="ARBA" id="ARBA00022833"/>
    </source>
</evidence>
<dbReference type="InterPro" id="IPR057012">
    <property type="entry name" value="ULT1/2_Znf"/>
</dbReference>
<reference evidence="5" key="1">
    <citation type="submission" date="2020-06" db="EMBL/GenBank/DDBJ databases">
        <authorList>
            <person name="Li T."/>
            <person name="Hu X."/>
            <person name="Zhang T."/>
            <person name="Song X."/>
            <person name="Zhang H."/>
            <person name="Dai N."/>
            <person name="Sheng W."/>
            <person name="Hou X."/>
            <person name="Wei L."/>
        </authorList>
    </citation>
    <scope>NUCLEOTIDE SEQUENCE</scope>
    <source>
        <strain evidence="5">KEN8</strain>
        <tissue evidence="5">Leaf</tissue>
    </source>
</reference>
<dbReference type="GO" id="GO:0005634">
    <property type="term" value="C:nucleus"/>
    <property type="evidence" value="ECO:0007669"/>
    <property type="project" value="TreeGrafter"/>
</dbReference>
<feature type="domain" description="CW-type" evidence="4">
    <location>
        <begin position="125"/>
        <end position="183"/>
    </location>
</feature>
<reference evidence="5" key="2">
    <citation type="journal article" date="2024" name="Plant">
        <title>Genomic evolution and insights into agronomic trait innovations of Sesamum species.</title>
        <authorList>
            <person name="Miao H."/>
            <person name="Wang L."/>
            <person name="Qu L."/>
            <person name="Liu H."/>
            <person name="Sun Y."/>
            <person name="Le M."/>
            <person name="Wang Q."/>
            <person name="Wei S."/>
            <person name="Zheng Y."/>
            <person name="Lin W."/>
            <person name="Duan Y."/>
            <person name="Cao H."/>
            <person name="Xiong S."/>
            <person name="Wang X."/>
            <person name="Wei L."/>
            <person name="Li C."/>
            <person name="Ma Q."/>
            <person name="Ju M."/>
            <person name="Zhao R."/>
            <person name="Li G."/>
            <person name="Mu C."/>
            <person name="Tian Q."/>
            <person name="Mei H."/>
            <person name="Zhang T."/>
            <person name="Gao T."/>
            <person name="Zhang H."/>
        </authorList>
    </citation>
    <scope>NUCLEOTIDE SEQUENCE</scope>
    <source>
        <strain evidence="5">KEN8</strain>
    </source>
</reference>
<dbReference type="InterPro" id="IPR057011">
    <property type="entry name" value="ULT1/2_SAND"/>
</dbReference>
<comment type="caution">
    <text evidence="5">The sequence shown here is derived from an EMBL/GenBank/DDBJ whole genome shotgun (WGS) entry which is preliminary data.</text>
</comment>
<dbReference type="GO" id="GO:0008270">
    <property type="term" value="F:zinc ion binding"/>
    <property type="evidence" value="ECO:0007669"/>
    <property type="project" value="UniProtKB-KW"/>
</dbReference>
<proteinExistence type="predicted"/>
<dbReference type="PANTHER" id="PTHR34053">
    <property type="entry name" value="PROTEIN ULTRAPETALA 1"/>
    <property type="match status" value="1"/>
</dbReference>
<dbReference type="AlphaFoldDB" id="A0AAW2JBK0"/>
<keyword evidence="1" id="KW-0479">Metal-binding</keyword>
<organism evidence="5">
    <name type="scientific">Sesamum calycinum</name>
    <dbReference type="NCBI Taxonomy" id="2727403"/>
    <lineage>
        <taxon>Eukaryota</taxon>
        <taxon>Viridiplantae</taxon>
        <taxon>Streptophyta</taxon>
        <taxon>Embryophyta</taxon>
        <taxon>Tracheophyta</taxon>
        <taxon>Spermatophyta</taxon>
        <taxon>Magnoliopsida</taxon>
        <taxon>eudicotyledons</taxon>
        <taxon>Gunneridae</taxon>
        <taxon>Pentapetalae</taxon>
        <taxon>asterids</taxon>
        <taxon>lamiids</taxon>
        <taxon>Lamiales</taxon>
        <taxon>Pedaliaceae</taxon>
        <taxon>Sesamum</taxon>
    </lineage>
</organism>
<dbReference type="InterPro" id="IPR011124">
    <property type="entry name" value="Znf_CW"/>
</dbReference>
<sequence>MFTTEELAGFHGTIQNTHEFVEIDCGCTNPRYGDTLGKFRAMSMEDLRLIASARKIVREDCSLTLYVAVNLSPVEFARHAGKTNAHNNWMSQIWVFTRDGYKVSLRRTCLLKHHRHTFQRPLRQVTHRDEFVRCSRCDKQRRFSLRTREACRIYHHALVNNNWKCSDMPDRSFTCNDAEERESRKIVTVKRALNTL</sequence>
<keyword evidence="3" id="KW-0862">Zinc</keyword>
<dbReference type="Gene3D" id="3.30.40.100">
    <property type="match status" value="1"/>
</dbReference>
<dbReference type="PROSITE" id="PS51050">
    <property type="entry name" value="ZF_CW"/>
    <property type="match status" value="1"/>
</dbReference>